<accession>A0A448PE62</accession>
<sequence length="135" mass="14704">MAKTVKPCGTPAAYQRHRRAGEEPCDACRAAQRENSRRYRQRKRDGSAAKVNDAVAEAAPVETVDALEEALDSLRIVRAVLHGGEVPANAVAGLTRRRDELVDRIGQLRGESGQKNEGGVFDELAKRRKNRGAAS</sequence>
<organism evidence="2 3">
    <name type="scientific">Trueperella bialowiezensis</name>
    <dbReference type="NCBI Taxonomy" id="312285"/>
    <lineage>
        <taxon>Bacteria</taxon>
        <taxon>Bacillati</taxon>
        <taxon>Actinomycetota</taxon>
        <taxon>Actinomycetes</taxon>
        <taxon>Actinomycetales</taxon>
        <taxon>Actinomycetaceae</taxon>
        <taxon>Trueperella</taxon>
    </lineage>
</organism>
<keyword evidence="3" id="KW-1185">Reference proteome</keyword>
<evidence type="ECO:0000313" key="3">
    <source>
        <dbReference type="Proteomes" id="UP000269542"/>
    </source>
</evidence>
<gene>
    <name evidence="2" type="ORF">NCTC13354_00938</name>
</gene>
<dbReference type="KEGG" id="tbw:NCTC13354_00938"/>
<protein>
    <submittedName>
        <fullName evidence="2">Uncharacterized protein</fullName>
    </submittedName>
</protein>
<dbReference type="Proteomes" id="UP000269542">
    <property type="component" value="Chromosome"/>
</dbReference>
<dbReference type="OrthoDB" id="5075075at2"/>
<dbReference type="RefSeq" id="WP_126416366.1">
    <property type="nucleotide sequence ID" value="NZ_LR134476.1"/>
</dbReference>
<feature type="compositionally biased region" description="Basic residues" evidence="1">
    <location>
        <begin position="126"/>
        <end position="135"/>
    </location>
</feature>
<feature type="region of interest" description="Disordered" evidence="1">
    <location>
        <begin position="107"/>
        <end position="135"/>
    </location>
</feature>
<dbReference type="AlphaFoldDB" id="A0A448PE62"/>
<dbReference type="EMBL" id="LR134476">
    <property type="protein sequence ID" value="VEI13227.1"/>
    <property type="molecule type" value="Genomic_DNA"/>
</dbReference>
<proteinExistence type="predicted"/>
<evidence type="ECO:0000313" key="2">
    <source>
        <dbReference type="EMBL" id="VEI13227.1"/>
    </source>
</evidence>
<feature type="region of interest" description="Disordered" evidence="1">
    <location>
        <begin position="31"/>
        <end position="50"/>
    </location>
</feature>
<feature type="region of interest" description="Disordered" evidence="1">
    <location>
        <begin position="1"/>
        <end position="25"/>
    </location>
</feature>
<evidence type="ECO:0000256" key="1">
    <source>
        <dbReference type="SAM" id="MobiDB-lite"/>
    </source>
</evidence>
<name>A0A448PE62_9ACTO</name>
<reference evidence="2 3" key="1">
    <citation type="submission" date="2018-12" db="EMBL/GenBank/DDBJ databases">
        <authorList>
            <consortium name="Pathogen Informatics"/>
        </authorList>
    </citation>
    <scope>NUCLEOTIDE SEQUENCE [LARGE SCALE GENOMIC DNA]</scope>
    <source>
        <strain evidence="2 3">NCTC13354</strain>
    </source>
</reference>